<feature type="non-terminal residue" evidence="1">
    <location>
        <position position="1"/>
    </location>
</feature>
<dbReference type="EMBL" id="BLLF01009054">
    <property type="protein sequence ID" value="GFH33601.1"/>
    <property type="molecule type" value="Genomic_DNA"/>
</dbReference>
<proteinExistence type="predicted"/>
<dbReference type="AlphaFoldDB" id="A0A6A0AMZ6"/>
<protein>
    <submittedName>
        <fullName evidence="1">Uncharacterized protein</fullName>
    </submittedName>
</protein>
<evidence type="ECO:0000313" key="1">
    <source>
        <dbReference type="EMBL" id="GFH33601.1"/>
    </source>
</evidence>
<organism evidence="1 2">
    <name type="scientific">Haematococcus lacustris</name>
    <name type="common">Green alga</name>
    <name type="synonym">Haematococcus pluvialis</name>
    <dbReference type="NCBI Taxonomy" id="44745"/>
    <lineage>
        <taxon>Eukaryota</taxon>
        <taxon>Viridiplantae</taxon>
        <taxon>Chlorophyta</taxon>
        <taxon>core chlorophytes</taxon>
        <taxon>Chlorophyceae</taxon>
        <taxon>CS clade</taxon>
        <taxon>Chlamydomonadales</taxon>
        <taxon>Haematococcaceae</taxon>
        <taxon>Haematococcus</taxon>
    </lineage>
</organism>
<feature type="non-terminal residue" evidence="1">
    <location>
        <position position="42"/>
    </location>
</feature>
<sequence length="42" mass="4306">MNVACTRSERYLAVGVPASGASSYLNPALPGGKAFEPDLPVV</sequence>
<evidence type="ECO:0000313" key="2">
    <source>
        <dbReference type="Proteomes" id="UP000485058"/>
    </source>
</evidence>
<reference evidence="1 2" key="1">
    <citation type="submission" date="2020-02" db="EMBL/GenBank/DDBJ databases">
        <title>Draft genome sequence of Haematococcus lacustris strain NIES-144.</title>
        <authorList>
            <person name="Morimoto D."/>
            <person name="Nakagawa S."/>
            <person name="Yoshida T."/>
            <person name="Sawayama S."/>
        </authorList>
    </citation>
    <scope>NUCLEOTIDE SEQUENCE [LARGE SCALE GENOMIC DNA]</scope>
    <source>
        <strain evidence="1 2">NIES-144</strain>
    </source>
</reference>
<keyword evidence="2" id="KW-1185">Reference proteome</keyword>
<comment type="caution">
    <text evidence="1">The sequence shown here is derived from an EMBL/GenBank/DDBJ whole genome shotgun (WGS) entry which is preliminary data.</text>
</comment>
<accession>A0A6A0AMZ6</accession>
<gene>
    <name evidence="1" type="ORF">HaLaN_32999</name>
</gene>
<name>A0A6A0AMZ6_HAELA</name>
<dbReference type="Proteomes" id="UP000485058">
    <property type="component" value="Unassembled WGS sequence"/>
</dbReference>